<dbReference type="EMBL" id="BSDD01000002">
    <property type="protein sequence ID" value="GLH69543.1"/>
    <property type="molecule type" value="Genomic_DNA"/>
</dbReference>
<accession>A0ABQ5Q4I9</accession>
<evidence type="ECO:0000313" key="2">
    <source>
        <dbReference type="Proteomes" id="UP001165089"/>
    </source>
</evidence>
<evidence type="ECO:0000313" key="1">
    <source>
        <dbReference type="EMBL" id="GLH69543.1"/>
    </source>
</evidence>
<protein>
    <submittedName>
        <fullName evidence="1">Uncharacterized protein</fullName>
    </submittedName>
</protein>
<proteinExistence type="predicted"/>
<dbReference type="Proteomes" id="UP001165089">
    <property type="component" value="Unassembled WGS sequence"/>
</dbReference>
<name>A0ABQ5Q4I9_9BACT</name>
<comment type="caution">
    <text evidence="1">The sequence shown here is derived from an EMBL/GenBank/DDBJ whole genome shotgun (WGS) entry which is preliminary data.</text>
</comment>
<keyword evidence="2" id="KW-1185">Reference proteome</keyword>
<dbReference type="RefSeq" id="WP_285723559.1">
    <property type="nucleotide sequence ID" value="NZ_BSDD01000002.1"/>
</dbReference>
<gene>
    <name evidence="1" type="ORF">GETHPA_10760</name>
</gene>
<reference evidence="1 2" key="1">
    <citation type="journal article" date="2023" name="Antonie Van Leeuwenhoek">
        <title>Mesoterricola silvestris gen. nov., sp. nov., Mesoterricola sediminis sp. nov., Geothrix oryzae sp. nov., Geothrix edaphica sp. nov., Geothrix rubra sp. nov., and Geothrix limicola sp. nov., six novel members of Acidobacteriota isolated from soils.</title>
        <authorList>
            <person name="Itoh H."/>
            <person name="Sugisawa Y."/>
            <person name="Mise K."/>
            <person name="Xu Z."/>
            <person name="Kuniyasu M."/>
            <person name="Ushijima N."/>
            <person name="Kawano K."/>
            <person name="Kobayashi E."/>
            <person name="Shiratori Y."/>
            <person name="Masuda Y."/>
            <person name="Senoo K."/>
        </authorList>
    </citation>
    <scope>NUCLEOTIDE SEQUENCE [LARGE SCALE GENOMIC DNA]</scope>
    <source>
        <strain evidence="1 2">Red803</strain>
    </source>
</reference>
<organism evidence="1 2">
    <name type="scientific">Geothrix rubra</name>
    <dbReference type="NCBI Taxonomy" id="2927977"/>
    <lineage>
        <taxon>Bacteria</taxon>
        <taxon>Pseudomonadati</taxon>
        <taxon>Acidobacteriota</taxon>
        <taxon>Holophagae</taxon>
        <taxon>Holophagales</taxon>
        <taxon>Holophagaceae</taxon>
        <taxon>Geothrix</taxon>
    </lineage>
</organism>
<dbReference type="SUPFAM" id="SSF55961">
    <property type="entry name" value="Bet v1-like"/>
    <property type="match status" value="1"/>
</dbReference>
<sequence length="167" mass="18311">MPIATPPAHQAPQPAPPFKARTRSFEYAQHLAARPVDVMPFLTATGERAWAKGWNPSVLLPESGPEGEGAVFTTPHTWWVCTEFSAPENGRPARITYAHFTPGRDLTTIHITLAPEGEGGTLARVRYAWTGLSGEGNAFVEGQTAAGFEQDMREWEADLNATLRQRK</sequence>